<dbReference type="PROSITE" id="PS50802">
    <property type="entry name" value="OTU"/>
    <property type="match status" value="1"/>
</dbReference>
<feature type="region of interest" description="Disordered" evidence="1">
    <location>
        <begin position="176"/>
        <end position="300"/>
    </location>
</feature>
<feature type="compositionally biased region" description="Basic and acidic residues" evidence="1">
    <location>
        <begin position="509"/>
        <end position="518"/>
    </location>
</feature>
<dbReference type="Gene3D" id="1.10.1410.40">
    <property type="match status" value="1"/>
</dbReference>
<sequence>MENTTVFENKRIHPHCLMRSNSLPSELTRKCNQGNEDFNTYSQIKLEISGRNQNLGGSIDSKLRYKGPFDWTDFEWRNEHTLESLYSVTDIESDFEKFNSKNESKYKLQNDGKSETPLGRKCEAKNDGTCESVDSRDCESAIMEGLFENHDLFLVKEKENSLELLKNIWFRKDRQVPGKKTGQTASDRPDPKSWQPTFERLWSRTKTHQIGSGGSRSKTGQTSSDGSESMNWGSGGSGSKTGQTSSDGSESMTWQISSDESGSNIRQIAYRQETETWQSSSESSRTEIGQNTSERSENESYKIAFDIKEQEKYCNPTRLNSEESSRTLIESDVSSEEIDNDDYGQHKNDLFGNNWSESSEISGQEMRVKIIFEFEQVSDMENSSQIDTASERSEIIPDQKQQDEKAVVKKLKLLTDEDNGDLNGQSLFKRKTSKVLQPRQPVDTLPTKHSLIKTQSDVNSFKANDHFGKKYGGHLGNQIGGHLDNRNEQHKGNTTIFGTKEARNVVDSLDSKNGKQNEHISSASKTYRNSADNQNENISNSTNLYGIFQDGYQVNHNKEKEQFSLDNYSRDLDDYEGQSLESEGHHSDPHENITSKKEIKDSNIPLSSSSDTTVQITKHVCHHQDHHCCGHHHHNHHHDNQDGFQNGDYGHYSHHHSNYSRKQDQMMQISLVQALAESAGFEIHDVMPDGNCMYRSVVDQLRMHGELEISALSLRQMSVEFLTDNPCHEDGTHLQEFLSAETWDEYLERMKKDGEWGDQIMLRGVAEVTGRKICIISAIGDSHNQITIEPSKAEADQSEKIFLGHIDDYHYVSLRPKNWRDIWYENVKKKIQNKRQKSDLSKSEQREVNLLGQRTKQMLENQNQGDESLKFPSRDELVDTTSVVPYCHLSFIIRHVLSKNHFHTTKYDWESYANWEQSTSDSKVYVVGSAVENFEFTIGSNSPVKSSNAFQRRNCQSENKIKTPKCYILADYHKKVIFNGENASDVHDVIAVTEEVHPGYLRLHPFYPSSAINITWIRGHIPCLNSEGFFNTKNSDLPNEQQKTVNGGSRGNNKKYVLAVYWSESWPELALKWVTRDRPSGWPRQDVVQQVLNDGCFIVPIHHPMSEHPECEWRFSFALSEKRLAFTISKAQRYCFQVFKALVDYFTGDKELLSTYFLKTVFFHVCEAIAKLYWRIQPASCILYLFDKLLLCLRQKNLPHYFILENNIIDHFHDNDIHCLITRLEAVRNCPAIASCSAG</sequence>
<dbReference type="SMART" id="SM01265">
    <property type="entry name" value="Mab-21"/>
    <property type="match status" value="1"/>
</dbReference>
<dbReference type="InterPro" id="IPR038765">
    <property type="entry name" value="Papain-like_cys_pep_sf"/>
</dbReference>
<gene>
    <name evidence="3" type="ORF">KUTeg_006041</name>
</gene>
<dbReference type="Proteomes" id="UP001217089">
    <property type="component" value="Unassembled WGS sequence"/>
</dbReference>
<dbReference type="Pfam" id="PF20266">
    <property type="entry name" value="Mab-21_C"/>
    <property type="match status" value="1"/>
</dbReference>
<accession>A0ABQ9FFB0</accession>
<proteinExistence type="predicted"/>
<feature type="region of interest" description="Disordered" evidence="1">
    <location>
        <begin position="627"/>
        <end position="660"/>
    </location>
</feature>
<feature type="region of interest" description="Disordered" evidence="1">
    <location>
        <begin position="576"/>
        <end position="611"/>
    </location>
</feature>
<dbReference type="InterPro" id="IPR003323">
    <property type="entry name" value="OTU_dom"/>
</dbReference>
<dbReference type="CDD" id="cd22758">
    <property type="entry name" value="OTU_232R-like"/>
    <property type="match status" value="1"/>
</dbReference>
<evidence type="ECO:0000313" key="4">
    <source>
        <dbReference type="Proteomes" id="UP001217089"/>
    </source>
</evidence>
<feature type="compositionally biased region" description="Low complexity" evidence="1">
    <location>
        <begin position="240"/>
        <end position="249"/>
    </location>
</feature>
<dbReference type="Pfam" id="PF02338">
    <property type="entry name" value="OTU"/>
    <property type="match status" value="1"/>
</dbReference>
<dbReference type="EMBL" id="JARBDR010000328">
    <property type="protein sequence ID" value="KAJ8316027.1"/>
    <property type="molecule type" value="Genomic_DNA"/>
</dbReference>
<feature type="compositionally biased region" description="Basic and acidic residues" evidence="1">
    <location>
        <begin position="582"/>
        <end position="601"/>
    </location>
</feature>
<feature type="compositionally biased region" description="Polar residues" evidence="1">
    <location>
        <begin position="519"/>
        <end position="538"/>
    </location>
</feature>
<dbReference type="Gene3D" id="3.90.70.80">
    <property type="match status" value="1"/>
</dbReference>
<feature type="region of interest" description="Disordered" evidence="1">
    <location>
        <begin position="509"/>
        <end position="538"/>
    </location>
</feature>
<feature type="compositionally biased region" description="Low complexity" evidence="1">
    <location>
        <begin position="275"/>
        <end position="287"/>
    </location>
</feature>
<reference evidence="3 4" key="1">
    <citation type="submission" date="2022-12" db="EMBL/GenBank/DDBJ databases">
        <title>Chromosome-level genome of Tegillarca granosa.</title>
        <authorList>
            <person name="Kim J."/>
        </authorList>
    </citation>
    <scope>NUCLEOTIDE SEQUENCE [LARGE SCALE GENOMIC DNA]</scope>
    <source>
        <strain evidence="3">Teg-2019</strain>
        <tissue evidence="3">Adductor muscle</tissue>
    </source>
</reference>
<organism evidence="3 4">
    <name type="scientific">Tegillarca granosa</name>
    <name type="common">Malaysian cockle</name>
    <name type="synonym">Anadara granosa</name>
    <dbReference type="NCBI Taxonomy" id="220873"/>
    <lineage>
        <taxon>Eukaryota</taxon>
        <taxon>Metazoa</taxon>
        <taxon>Spiralia</taxon>
        <taxon>Lophotrochozoa</taxon>
        <taxon>Mollusca</taxon>
        <taxon>Bivalvia</taxon>
        <taxon>Autobranchia</taxon>
        <taxon>Pteriomorphia</taxon>
        <taxon>Arcoida</taxon>
        <taxon>Arcoidea</taxon>
        <taxon>Arcidae</taxon>
        <taxon>Tegillarca</taxon>
    </lineage>
</organism>
<protein>
    <recommendedName>
        <fullName evidence="2">OTU domain-containing protein</fullName>
    </recommendedName>
</protein>
<dbReference type="PANTHER" id="PTHR10656">
    <property type="entry name" value="CELL FATE DETERMINING PROTEIN MAB21-RELATED"/>
    <property type="match status" value="1"/>
</dbReference>
<comment type="caution">
    <text evidence="3">The sequence shown here is derived from an EMBL/GenBank/DDBJ whole genome shotgun (WGS) entry which is preliminary data.</text>
</comment>
<feature type="domain" description="OTU" evidence="2">
    <location>
        <begin position="681"/>
        <end position="817"/>
    </location>
</feature>
<feature type="compositionally biased region" description="Polar residues" evidence="1">
    <location>
        <begin position="215"/>
        <end position="232"/>
    </location>
</feature>
<dbReference type="SUPFAM" id="SSF54001">
    <property type="entry name" value="Cysteine proteinases"/>
    <property type="match status" value="1"/>
</dbReference>
<evidence type="ECO:0000256" key="1">
    <source>
        <dbReference type="SAM" id="MobiDB-lite"/>
    </source>
</evidence>
<dbReference type="InterPro" id="IPR046906">
    <property type="entry name" value="Mab-21_HhH/H2TH-like"/>
</dbReference>
<dbReference type="InterPro" id="IPR024810">
    <property type="entry name" value="MAB21L/cGLR"/>
</dbReference>
<evidence type="ECO:0000259" key="2">
    <source>
        <dbReference type="PROSITE" id="PS50802"/>
    </source>
</evidence>
<name>A0ABQ9FFB0_TEGGR</name>
<feature type="compositionally biased region" description="Polar residues" evidence="1">
    <location>
        <begin position="250"/>
        <end position="266"/>
    </location>
</feature>
<keyword evidence="4" id="KW-1185">Reference proteome</keyword>
<feature type="region of interest" description="Disordered" evidence="1">
    <location>
        <begin position="107"/>
        <end position="126"/>
    </location>
</feature>
<dbReference type="PANTHER" id="PTHR10656:SF69">
    <property type="entry name" value="MAB-21-LIKE HHH_H2TH-LIKE DOMAIN-CONTAINING PROTEIN"/>
    <property type="match status" value="1"/>
</dbReference>
<evidence type="ECO:0000313" key="3">
    <source>
        <dbReference type="EMBL" id="KAJ8316027.1"/>
    </source>
</evidence>